<dbReference type="InterPro" id="IPR019904">
    <property type="entry name" value="Peroxiredoxin_OsmC"/>
</dbReference>
<proteinExistence type="predicted"/>
<gene>
    <name evidence="1" type="primary">osmC_1</name>
    <name evidence="1" type="ORF">PAA8504_00190</name>
</gene>
<dbReference type="PANTHER" id="PTHR42830:SF1">
    <property type="entry name" value="OSMOTICALLY INDUCIBLE FAMILY PROTEIN"/>
    <property type="match status" value="1"/>
</dbReference>
<keyword evidence="1" id="KW-0560">Oxidoreductase</keyword>
<accession>A0A2R8BQM0</accession>
<evidence type="ECO:0000313" key="1">
    <source>
        <dbReference type="EMBL" id="SPJ22398.1"/>
    </source>
</evidence>
<evidence type="ECO:0000313" key="2">
    <source>
        <dbReference type="Proteomes" id="UP000244912"/>
    </source>
</evidence>
<keyword evidence="1" id="KW-0575">Peroxidase</keyword>
<dbReference type="Proteomes" id="UP000244912">
    <property type="component" value="Unassembled WGS sequence"/>
</dbReference>
<dbReference type="Gene3D" id="3.30.300.20">
    <property type="match status" value="1"/>
</dbReference>
<keyword evidence="2" id="KW-1185">Reference proteome</keyword>
<dbReference type="InterPro" id="IPR052707">
    <property type="entry name" value="OsmC_Ohr_Peroxiredoxin"/>
</dbReference>
<dbReference type="InterPro" id="IPR015946">
    <property type="entry name" value="KH_dom-like_a/b"/>
</dbReference>
<organism evidence="1 2">
    <name type="scientific">Palleronia abyssalis</name>
    <dbReference type="NCBI Taxonomy" id="1501240"/>
    <lineage>
        <taxon>Bacteria</taxon>
        <taxon>Pseudomonadati</taxon>
        <taxon>Pseudomonadota</taxon>
        <taxon>Alphaproteobacteria</taxon>
        <taxon>Rhodobacterales</taxon>
        <taxon>Roseobacteraceae</taxon>
        <taxon>Palleronia</taxon>
    </lineage>
</organism>
<dbReference type="RefSeq" id="WP_219928883.1">
    <property type="nucleotide sequence ID" value="NZ_ONZF01000001.1"/>
</dbReference>
<dbReference type="InterPro" id="IPR003718">
    <property type="entry name" value="OsmC/Ohr_fam"/>
</dbReference>
<dbReference type="SUPFAM" id="SSF82784">
    <property type="entry name" value="OsmC-like"/>
    <property type="match status" value="1"/>
</dbReference>
<dbReference type="AlphaFoldDB" id="A0A2R8BQM0"/>
<dbReference type="InterPro" id="IPR036102">
    <property type="entry name" value="OsmC/Ohrsf"/>
</dbReference>
<name>A0A2R8BQM0_9RHOB</name>
<dbReference type="EMBL" id="ONZF01000001">
    <property type="protein sequence ID" value="SPJ22398.1"/>
    <property type="molecule type" value="Genomic_DNA"/>
</dbReference>
<dbReference type="PANTHER" id="PTHR42830">
    <property type="entry name" value="OSMOTICALLY INDUCIBLE FAMILY PROTEIN"/>
    <property type="match status" value="1"/>
</dbReference>
<reference evidence="1 2" key="1">
    <citation type="submission" date="2018-03" db="EMBL/GenBank/DDBJ databases">
        <authorList>
            <person name="Keele B.F."/>
        </authorList>
    </citation>
    <scope>NUCLEOTIDE SEQUENCE [LARGE SCALE GENOMIC DNA]</scope>
    <source>
        <strain evidence="1 2">CECT 8504</strain>
    </source>
</reference>
<sequence length="142" mass="15067">MLHRNASAEWRGNLKLGGGTVSTASGALDECLFGFRTRFENDPGTNPEELIAAAHAACFSMQLSDLLSKEGYSPERLDVQAQVSVSVDEVAGATIKTSDLTVHAKAPGLEPEILDKVARDASRDCPVSRALNLEISVIATVV</sequence>
<dbReference type="EC" id="1.11.1.15" evidence="1"/>
<dbReference type="GO" id="GO:0006979">
    <property type="term" value="P:response to oxidative stress"/>
    <property type="evidence" value="ECO:0007669"/>
    <property type="project" value="InterPro"/>
</dbReference>
<dbReference type="Pfam" id="PF02566">
    <property type="entry name" value="OsmC"/>
    <property type="match status" value="1"/>
</dbReference>
<dbReference type="NCBIfam" id="TIGR03562">
    <property type="entry name" value="osmo_induc_OsmC"/>
    <property type="match status" value="1"/>
</dbReference>
<protein>
    <submittedName>
        <fullName evidence="1">Peroxiredoxin OsmC</fullName>
        <ecNumber evidence="1">1.11.1.15</ecNumber>
    </submittedName>
</protein>
<dbReference type="GO" id="GO:0004601">
    <property type="term" value="F:peroxidase activity"/>
    <property type="evidence" value="ECO:0007669"/>
    <property type="project" value="UniProtKB-KW"/>
</dbReference>